<dbReference type="PIRSF" id="PIRSF032285">
    <property type="entry name" value="UCP032285"/>
    <property type="match status" value="1"/>
</dbReference>
<evidence type="ECO:0000313" key="1">
    <source>
        <dbReference type="EMBL" id="QAT84885.1"/>
    </source>
</evidence>
<evidence type="ECO:0000313" key="2">
    <source>
        <dbReference type="Proteomes" id="UP000288758"/>
    </source>
</evidence>
<dbReference type="InterPro" id="IPR011235">
    <property type="entry name" value="MepB-like"/>
</dbReference>
<reference evidence="1 2" key="1">
    <citation type="submission" date="2018-12" db="EMBL/GenBank/DDBJ databases">
        <title>Complete Genome Sequence of the Corallopyronin A producing Myxobacterium Corallococcus coralloides B035.</title>
        <authorList>
            <person name="Bouhired S.M."/>
            <person name="Rupp O."/>
            <person name="Blom J."/>
            <person name="Schaeberle T.F."/>
            <person name="Kehraus S."/>
            <person name="Schiefer A."/>
            <person name="Pfarr K."/>
            <person name="Goesmann A."/>
            <person name="Hoerauf A."/>
            <person name="Koenig G.M."/>
        </authorList>
    </citation>
    <scope>NUCLEOTIDE SEQUENCE [LARGE SCALE GENOMIC DNA]</scope>
    <source>
        <strain evidence="1 2">B035</strain>
    </source>
</reference>
<name>A0A410RSM4_CORCK</name>
<dbReference type="RefSeq" id="WP_128796754.1">
    <property type="nucleotide sequence ID" value="NZ_CP034669.1"/>
</dbReference>
<dbReference type="EMBL" id="CP034669">
    <property type="protein sequence ID" value="QAT84885.1"/>
    <property type="molecule type" value="Genomic_DNA"/>
</dbReference>
<protein>
    <recommendedName>
        <fullName evidence="3">MepB protein</fullName>
    </recommendedName>
</protein>
<dbReference type="Pfam" id="PF08877">
    <property type="entry name" value="MepB-like"/>
    <property type="match status" value="1"/>
</dbReference>
<accession>A0A410RSM4</accession>
<dbReference type="Gene3D" id="3.40.1350.140">
    <property type="entry name" value="MepB-like"/>
    <property type="match status" value="1"/>
</dbReference>
<dbReference type="AlphaFoldDB" id="A0A410RSM4"/>
<gene>
    <name evidence="1" type="ORF">EJ065_3322</name>
</gene>
<evidence type="ECO:0008006" key="3">
    <source>
        <dbReference type="Google" id="ProtNLM"/>
    </source>
</evidence>
<sequence>MSPLLHDPASGHLPQDLLAAIQEAYVPAGMTVTTQAVREEESAEYGACRLGLDGREVVFRVAKTTPTKIGQFVTLWKRPTPGAEIAPLDGEDGVAIVVVSVADATHRGQFVFPRKTLMDKGVMSRAQQGGKRAIRVYPPWSKPVVQEAIRTQKWQLQYFLSLPLEVGTGQARLRQLFAA</sequence>
<organism evidence="1 2">
    <name type="scientific">Corallococcus coralloides</name>
    <name type="common">Myxococcus coralloides</name>
    <dbReference type="NCBI Taxonomy" id="184914"/>
    <lineage>
        <taxon>Bacteria</taxon>
        <taxon>Pseudomonadati</taxon>
        <taxon>Myxococcota</taxon>
        <taxon>Myxococcia</taxon>
        <taxon>Myxococcales</taxon>
        <taxon>Cystobacterineae</taxon>
        <taxon>Myxococcaceae</taxon>
        <taxon>Corallococcus</taxon>
    </lineage>
</organism>
<dbReference type="Proteomes" id="UP000288758">
    <property type="component" value="Chromosome"/>
</dbReference>
<proteinExistence type="predicted"/>
<dbReference type="InterPro" id="IPR038231">
    <property type="entry name" value="MepB-like_sf"/>
</dbReference>